<proteinExistence type="predicted"/>
<dbReference type="AlphaFoldDB" id="A0A9N9HVJ5"/>
<reference evidence="1" key="1">
    <citation type="submission" date="2021-06" db="EMBL/GenBank/DDBJ databases">
        <authorList>
            <person name="Kallberg Y."/>
            <person name="Tangrot J."/>
            <person name="Rosling A."/>
        </authorList>
    </citation>
    <scope>NUCLEOTIDE SEQUENCE</scope>
    <source>
        <strain evidence="1">UK204</strain>
    </source>
</reference>
<dbReference type="EMBL" id="CAJVPQ010008576">
    <property type="protein sequence ID" value="CAG8708029.1"/>
    <property type="molecule type" value="Genomic_DNA"/>
</dbReference>
<comment type="caution">
    <text evidence="1">The sequence shown here is derived from an EMBL/GenBank/DDBJ whole genome shotgun (WGS) entry which is preliminary data.</text>
</comment>
<evidence type="ECO:0000313" key="2">
    <source>
        <dbReference type="Proteomes" id="UP000789570"/>
    </source>
</evidence>
<organism evidence="1 2">
    <name type="scientific">Funneliformis caledonium</name>
    <dbReference type="NCBI Taxonomy" id="1117310"/>
    <lineage>
        <taxon>Eukaryota</taxon>
        <taxon>Fungi</taxon>
        <taxon>Fungi incertae sedis</taxon>
        <taxon>Mucoromycota</taxon>
        <taxon>Glomeromycotina</taxon>
        <taxon>Glomeromycetes</taxon>
        <taxon>Glomerales</taxon>
        <taxon>Glomeraceae</taxon>
        <taxon>Funneliformis</taxon>
    </lineage>
</organism>
<evidence type="ECO:0000313" key="1">
    <source>
        <dbReference type="EMBL" id="CAG8708029.1"/>
    </source>
</evidence>
<protein>
    <submittedName>
        <fullName evidence="1">14962_t:CDS:1</fullName>
    </submittedName>
</protein>
<accession>A0A9N9HVJ5</accession>
<sequence>ICLNQKASLVIHGKFLKENSGFFRDFGFRDFGRHPNNDMRAICSSKVTTFGYKD</sequence>
<keyword evidence="2" id="KW-1185">Reference proteome</keyword>
<name>A0A9N9HVJ5_9GLOM</name>
<gene>
    <name evidence="1" type="ORF">FCALED_LOCUS13793</name>
</gene>
<feature type="non-terminal residue" evidence="1">
    <location>
        <position position="1"/>
    </location>
</feature>
<dbReference type="Proteomes" id="UP000789570">
    <property type="component" value="Unassembled WGS sequence"/>
</dbReference>